<evidence type="ECO:0000256" key="1">
    <source>
        <dbReference type="SAM" id="SignalP"/>
    </source>
</evidence>
<dbReference type="AlphaFoldDB" id="A0A5J5FUY6"/>
<keyword evidence="1" id="KW-0732">Signal</keyword>
<dbReference type="RefSeq" id="WP_150436595.1">
    <property type="nucleotide sequence ID" value="NZ_VYKJ01000011.1"/>
</dbReference>
<comment type="caution">
    <text evidence="2">The sequence shown here is derived from an EMBL/GenBank/DDBJ whole genome shotgun (WGS) entry which is preliminary data.</text>
</comment>
<proteinExistence type="predicted"/>
<sequence>MKKLLIAGISVAVVSWQVPAQTFVLTDAEGSVEQGNWQINSEKLKIKDHRFSIEQKVLHGGRQEGSKIITISSNDGLTITLSPSRGMDILHVTGQNVRLGWDSPVDEVVNPNTINLESRNGLGWLEGFNEMMVRCGYEWTGHPVTTKDGTLYTLHGRAGNTPASKVEVEVSDTAPYTITVRGLLKENSFKKSNLQTLTELRYVPGSTSFTVHDTLTNHADYPRDYQIIYHSNFSTPILEQGARFVAPVKEISPFNDYAKAGLKEWQTYQGPTKDFDEMVFNITPYADNEGNSLAALVNRAGDKGVSIAFNTRQLPVLTLWKNTDTLKQGYVTGIEPGTSYAYPVTIEREQGRVKQLQPGQSTVFELTYSLLGNADAVQAAEQKVKTIQGEHEPVLTEKPIAVE</sequence>
<dbReference type="EMBL" id="VYKJ01000011">
    <property type="protein sequence ID" value="KAA8997372.1"/>
    <property type="molecule type" value="Genomic_DNA"/>
</dbReference>
<dbReference type="GO" id="GO:0030246">
    <property type="term" value="F:carbohydrate binding"/>
    <property type="evidence" value="ECO:0007669"/>
    <property type="project" value="InterPro"/>
</dbReference>
<gene>
    <name evidence="2" type="ORF">FJU30_19260</name>
</gene>
<dbReference type="OrthoDB" id="6183686at2"/>
<feature type="chain" id="PRO_5023931589" evidence="1">
    <location>
        <begin position="21"/>
        <end position="403"/>
    </location>
</feature>
<dbReference type="InterPro" id="IPR027839">
    <property type="entry name" value="DUF4432"/>
</dbReference>
<reference evidence="2 3" key="1">
    <citation type="submission" date="2019-09" db="EMBL/GenBank/DDBJ databases">
        <authorList>
            <person name="Li Y."/>
        </authorList>
    </citation>
    <scope>NUCLEOTIDE SEQUENCE [LARGE SCALE GENOMIC DNA]</scope>
    <source>
        <strain evidence="2 3">L3-3HA</strain>
    </source>
</reference>
<dbReference type="Proteomes" id="UP000335415">
    <property type="component" value="Unassembled WGS sequence"/>
</dbReference>
<accession>A0A5J5FUY6</accession>
<keyword evidence="3" id="KW-1185">Reference proteome</keyword>
<dbReference type="Pfam" id="PF14486">
    <property type="entry name" value="DUF4432"/>
    <property type="match status" value="1"/>
</dbReference>
<evidence type="ECO:0000313" key="3">
    <source>
        <dbReference type="Proteomes" id="UP000335415"/>
    </source>
</evidence>
<dbReference type="CDD" id="cd09023">
    <property type="entry name" value="Aldose_epim_Ec_c4013"/>
    <property type="match status" value="1"/>
</dbReference>
<protein>
    <submittedName>
        <fullName evidence="2">Aldose 1-epimerase family protein</fullName>
    </submittedName>
</protein>
<evidence type="ECO:0000313" key="2">
    <source>
        <dbReference type="EMBL" id="KAA8997372.1"/>
    </source>
</evidence>
<feature type="signal peptide" evidence="1">
    <location>
        <begin position="1"/>
        <end position="20"/>
    </location>
</feature>
<name>A0A5J5FUY6_9GAMM</name>
<dbReference type="InterPro" id="IPR014718">
    <property type="entry name" value="GH-type_carb-bd"/>
</dbReference>
<organism evidence="2 3">
    <name type="scientific">Affinibrenneria salicis</name>
    <dbReference type="NCBI Taxonomy" id="2590031"/>
    <lineage>
        <taxon>Bacteria</taxon>
        <taxon>Pseudomonadati</taxon>
        <taxon>Pseudomonadota</taxon>
        <taxon>Gammaproteobacteria</taxon>
        <taxon>Enterobacterales</taxon>
        <taxon>Pectobacteriaceae</taxon>
        <taxon>Affinibrenneria</taxon>
    </lineage>
</organism>
<dbReference type="Gene3D" id="2.70.98.10">
    <property type="match status" value="1"/>
</dbReference>